<evidence type="ECO:0000256" key="1">
    <source>
        <dbReference type="ARBA" id="ARBA00022630"/>
    </source>
</evidence>
<sequence>MPSPAQTPERFTATAAAATFAEQWDVRLPVVNAPMGGVAGGRLAAAVTAGGGFGMIGMGSAGSAMALRRELRFTAATEGRFGIGMVDWVAAADPEMFEVALAAAPALLTVGFGTDLTWARRAASAGIRTAAQVYTRDDARRAEDSGIDIVVARGAEGGGHGSTAMAMLPLLDAVLDAVSVPVLAAGGIGTPASMAAVLAAGASGVWLGTRLAASAESLLPEAARRALIAATGADTVATTIFDTALELPWPERFPSRVLRNEVTRDWSDRAAYLRTDPESRTRIADRVRAGDPTAVPVDAGQGVGAVTAVEPAAQIIGDLSRAAAQLLTRPQP</sequence>
<dbReference type="PANTHER" id="PTHR32332">
    <property type="entry name" value="2-NITROPROPANE DIOXYGENASE"/>
    <property type="match status" value="1"/>
</dbReference>
<keyword evidence="4" id="KW-0503">Monooxygenase</keyword>
<dbReference type="CDD" id="cd04730">
    <property type="entry name" value="NPD_like"/>
    <property type="match status" value="1"/>
</dbReference>
<comment type="caution">
    <text evidence="4">The sequence shown here is derived from an EMBL/GenBank/DDBJ whole genome shotgun (WGS) entry which is preliminary data.</text>
</comment>
<organism evidence="4 5">
    <name type="scientific">Nocardia bovistercoris</name>
    <dbReference type="NCBI Taxonomy" id="2785916"/>
    <lineage>
        <taxon>Bacteria</taxon>
        <taxon>Bacillati</taxon>
        <taxon>Actinomycetota</taxon>
        <taxon>Actinomycetes</taxon>
        <taxon>Mycobacteriales</taxon>
        <taxon>Nocardiaceae</taxon>
        <taxon>Nocardia</taxon>
    </lineage>
</organism>
<protein>
    <submittedName>
        <fullName evidence="4">Nitronate monooxygenase</fullName>
    </submittedName>
</protein>
<keyword evidence="1" id="KW-0285">Flavoprotein</keyword>
<dbReference type="PANTHER" id="PTHR32332:SF31">
    <property type="entry name" value="2-NITROPROPANE DIOXYGENASE FAMILY, PUTATIVE (AFU_ORTHOLOGUE AFUA_2G09850)-RELATED"/>
    <property type="match status" value="1"/>
</dbReference>
<accession>A0A931IC98</accession>
<reference evidence="4" key="1">
    <citation type="submission" date="2020-11" db="EMBL/GenBank/DDBJ databases">
        <title>Nocardia NEAU-351.nov., a novel actinomycete isolated from the cow dung.</title>
        <authorList>
            <person name="Zhang X."/>
        </authorList>
    </citation>
    <scope>NUCLEOTIDE SEQUENCE</scope>
    <source>
        <strain evidence="4">NEAU-351</strain>
    </source>
</reference>
<dbReference type="EMBL" id="JADMLG010000006">
    <property type="protein sequence ID" value="MBH0777901.1"/>
    <property type="molecule type" value="Genomic_DNA"/>
</dbReference>
<name>A0A931IC98_9NOCA</name>
<evidence type="ECO:0000256" key="3">
    <source>
        <dbReference type="ARBA" id="ARBA00023002"/>
    </source>
</evidence>
<keyword evidence="3" id="KW-0560">Oxidoreductase</keyword>
<dbReference type="RefSeq" id="WP_196150219.1">
    <property type="nucleotide sequence ID" value="NZ_JADMLG010000006.1"/>
</dbReference>
<gene>
    <name evidence="4" type="ORF">IT779_16620</name>
</gene>
<dbReference type="Gene3D" id="3.20.20.70">
    <property type="entry name" value="Aldolase class I"/>
    <property type="match status" value="1"/>
</dbReference>
<evidence type="ECO:0000256" key="2">
    <source>
        <dbReference type="ARBA" id="ARBA00022643"/>
    </source>
</evidence>
<dbReference type="Proteomes" id="UP000655751">
    <property type="component" value="Unassembled WGS sequence"/>
</dbReference>
<dbReference type="InterPro" id="IPR013785">
    <property type="entry name" value="Aldolase_TIM"/>
</dbReference>
<dbReference type="AlphaFoldDB" id="A0A931IC98"/>
<dbReference type="InterPro" id="IPR004136">
    <property type="entry name" value="NMO"/>
</dbReference>
<dbReference type="Pfam" id="PF03060">
    <property type="entry name" value="NMO"/>
    <property type="match status" value="1"/>
</dbReference>
<dbReference type="GO" id="GO:0018580">
    <property type="term" value="F:nitronate monooxygenase activity"/>
    <property type="evidence" value="ECO:0007669"/>
    <property type="project" value="InterPro"/>
</dbReference>
<evidence type="ECO:0000313" key="5">
    <source>
        <dbReference type="Proteomes" id="UP000655751"/>
    </source>
</evidence>
<proteinExistence type="predicted"/>
<keyword evidence="2" id="KW-0288">FMN</keyword>
<keyword evidence="5" id="KW-1185">Reference proteome</keyword>
<evidence type="ECO:0000313" key="4">
    <source>
        <dbReference type="EMBL" id="MBH0777901.1"/>
    </source>
</evidence>
<dbReference type="SUPFAM" id="SSF51412">
    <property type="entry name" value="Inosine monophosphate dehydrogenase (IMPDH)"/>
    <property type="match status" value="1"/>
</dbReference>